<dbReference type="Pfam" id="PF00155">
    <property type="entry name" value="Aminotran_1_2"/>
    <property type="match status" value="1"/>
</dbReference>
<keyword evidence="7" id="KW-0804">Transcription</keyword>
<evidence type="ECO:0000256" key="4">
    <source>
        <dbReference type="ARBA" id="ARBA00022898"/>
    </source>
</evidence>
<evidence type="ECO:0000256" key="1">
    <source>
        <dbReference type="ARBA" id="ARBA00001933"/>
    </source>
</evidence>
<dbReference type="InterPro" id="IPR051446">
    <property type="entry name" value="HTH_trans_reg/aminotransferase"/>
</dbReference>
<proteinExistence type="inferred from homology"/>
<keyword evidence="10" id="KW-1185">Reference proteome</keyword>
<dbReference type="InterPro" id="IPR036388">
    <property type="entry name" value="WH-like_DNA-bd_sf"/>
</dbReference>
<protein>
    <submittedName>
        <fullName evidence="9">PLP-dependent aminotransferase family protein</fullName>
    </submittedName>
</protein>
<name>A0ABS7DBN4_9BACL</name>
<keyword evidence="6" id="KW-0238">DNA-binding</keyword>
<dbReference type="InterPro" id="IPR036390">
    <property type="entry name" value="WH_DNA-bd_sf"/>
</dbReference>
<reference evidence="9 10" key="1">
    <citation type="submission" date="2021-07" db="EMBL/GenBank/DDBJ databases">
        <title>Paenibacillus radiodurans sp. nov., isolated from the southeastern edge of Tengger Desert.</title>
        <authorList>
            <person name="Zhang G."/>
        </authorList>
    </citation>
    <scope>NUCLEOTIDE SEQUENCE [LARGE SCALE GENOMIC DNA]</scope>
    <source>
        <strain evidence="9 10">DT7-4</strain>
    </source>
</reference>
<evidence type="ECO:0000256" key="7">
    <source>
        <dbReference type="ARBA" id="ARBA00023163"/>
    </source>
</evidence>
<dbReference type="SMART" id="SM00345">
    <property type="entry name" value="HTH_GNTR"/>
    <property type="match status" value="1"/>
</dbReference>
<dbReference type="InterPro" id="IPR015424">
    <property type="entry name" value="PyrdxlP-dep_Trfase"/>
</dbReference>
<dbReference type="InterPro" id="IPR000524">
    <property type="entry name" value="Tscrpt_reg_HTH_GntR"/>
</dbReference>
<evidence type="ECO:0000256" key="2">
    <source>
        <dbReference type="ARBA" id="ARBA00005384"/>
    </source>
</evidence>
<dbReference type="CDD" id="cd07377">
    <property type="entry name" value="WHTH_GntR"/>
    <property type="match status" value="1"/>
</dbReference>
<keyword evidence="3 9" id="KW-0032">Aminotransferase</keyword>
<dbReference type="InterPro" id="IPR004839">
    <property type="entry name" value="Aminotransferase_I/II_large"/>
</dbReference>
<dbReference type="InterPro" id="IPR015421">
    <property type="entry name" value="PyrdxlP-dep_Trfase_major"/>
</dbReference>
<accession>A0ABS7DBN4</accession>
<dbReference type="RefSeq" id="WP_219874563.1">
    <property type="nucleotide sequence ID" value="NZ_JAHZIJ010000022.1"/>
</dbReference>
<evidence type="ECO:0000313" key="10">
    <source>
        <dbReference type="Proteomes" id="UP000812277"/>
    </source>
</evidence>
<organism evidence="9 10">
    <name type="scientific">Paenibacillus oenotherae</name>
    <dbReference type="NCBI Taxonomy" id="1435645"/>
    <lineage>
        <taxon>Bacteria</taxon>
        <taxon>Bacillati</taxon>
        <taxon>Bacillota</taxon>
        <taxon>Bacilli</taxon>
        <taxon>Bacillales</taxon>
        <taxon>Paenibacillaceae</taxon>
        <taxon>Paenibacillus</taxon>
    </lineage>
</organism>
<evidence type="ECO:0000259" key="8">
    <source>
        <dbReference type="PROSITE" id="PS50949"/>
    </source>
</evidence>
<sequence length="481" mass="54448">MFDLMPHLDDKKSEPLYIQLYEYIRSEIIARRIKANIKLPSTRTLAACLRISRSTVEMAYTMLLSEGYIISKHRSGYYTLKVENATDHPILSGSVSGSSEPIHRKPPAVPSEAHHSVIDFLPSQIDTDHFPINLWRKLTIEVLDGSPADWIHYGDPQGESGLREELENYLRHSRGVLTRPEAIVIRSGAQSSIQLICHLIGGQYGRRVAMEDPGYSKVRRAFQFGGFEIDPISLESDGLNVEQLYASQARIVYVTPSHQFPTGTVMSMDKKRNLLQWMHDVRGLVIEDDYDGEFRYHSRPVPALHGLAPYSGIIYLGTLSKALLPSIRVSYCILPEPLLTAWKRISAAYDCPVSRLHQITLERLFSQGHWGRHIRKMRTLYQKKHDALIQAVKIQFNNKIRVTGIHAGLHLNLKLDTATDIRQLAAAAEAHGVRIYHTEKTWFQSPPAHELQPILGFGGLSICAIQEGVLRLRKAWAPFLT</sequence>
<dbReference type="PROSITE" id="PS50949">
    <property type="entry name" value="HTH_GNTR"/>
    <property type="match status" value="1"/>
</dbReference>
<dbReference type="Gene3D" id="3.40.640.10">
    <property type="entry name" value="Type I PLP-dependent aspartate aminotransferase-like (Major domain)"/>
    <property type="match status" value="1"/>
</dbReference>
<dbReference type="Pfam" id="PF00392">
    <property type="entry name" value="GntR"/>
    <property type="match status" value="1"/>
</dbReference>
<keyword evidence="3 9" id="KW-0808">Transferase</keyword>
<keyword evidence="4" id="KW-0663">Pyridoxal phosphate</keyword>
<keyword evidence="5" id="KW-0805">Transcription regulation</keyword>
<feature type="domain" description="HTH gntR-type" evidence="8">
    <location>
        <begin position="14"/>
        <end position="82"/>
    </location>
</feature>
<evidence type="ECO:0000256" key="3">
    <source>
        <dbReference type="ARBA" id="ARBA00022576"/>
    </source>
</evidence>
<dbReference type="PANTHER" id="PTHR46577">
    <property type="entry name" value="HTH-TYPE TRANSCRIPTIONAL REGULATORY PROTEIN GABR"/>
    <property type="match status" value="1"/>
</dbReference>
<evidence type="ECO:0000313" key="9">
    <source>
        <dbReference type="EMBL" id="MBW7477311.1"/>
    </source>
</evidence>
<dbReference type="Proteomes" id="UP000812277">
    <property type="component" value="Unassembled WGS sequence"/>
</dbReference>
<gene>
    <name evidence="9" type="ORF">K0T92_21565</name>
</gene>
<dbReference type="SUPFAM" id="SSF46785">
    <property type="entry name" value="Winged helix' DNA-binding domain"/>
    <property type="match status" value="1"/>
</dbReference>
<evidence type="ECO:0000256" key="5">
    <source>
        <dbReference type="ARBA" id="ARBA00023015"/>
    </source>
</evidence>
<dbReference type="EMBL" id="JAHZIJ010000022">
    <property type="protein sequence ID" value="MBW7477311.1"/>
    <property type="molecule type" value="Genomic_DNA"/>
</dbReference>
<dbReference type="CDD" id="cd00609">
    <property type="entry name" value="AAT_like"/>
    <property type="match status" value="1"/>
</dbReference>
<dbReference type="Gene3D" id="1.10.10.10">
    <property type="entry name" value="Winged helix-like DNA-binding domain superfamily/Winged helix DNA-binding domain"/>
    <property type="match status" value="1"/>
</dbReference>
<dbReference type="GO" id="GO:0008483">
    <property type="term" value="F:transaminase activity"/>
    <property type="evidence" value="ECO:0007669"/>
    <property type="project" value="UniProtKB-KW"/>
</dbReference>
<comment type="caution">
    <text evidence="9">The sequence shown here is derived from an EMBL/GenBank/DDBJ whole genome shotgun (WGS) entry which is preliminary data.</text>
</comment>
<dbReference type="SUPFAM" id="SSF53383">
    <property type="entry name" value="PLP-dependent transferases"/>
    <property type="match status" value="1"/>
</dbReference>
<evidence type="ECO:0000256" key="6">
    <source>
        <dbReference type="ARBA" id="ARBA00023125"/>
    </source>
</evidence>
<dbReference type="PRINTS" id="PR00035">
    <property type="entry name" value="HTHGNTR"/>
</dbReference>
<comment type="cofactor">
    <cofactor evidence="1">
        <name>pyridoxal 5'-phosphate</name>
        <dbReference type="ChEBI" id="CHEBI:597326"/>
    </cofactor>
</comment>
<dbReference type="PANTHER" id="PTHR46577:SF1">
    <property type="entry name" value="HTH-TYPE TRANSCRIPTIONAL REGULATORY PROTEIN GABR"/>
    <property type="match status" value="1"/>
</dbReference>
<comment type="similarity">
    <text evidence="2">In the C-terminal section; belongs to the class-I pyridoxal-phosphate-dependent aminotransferase family.</text>
</comment>